<evidence type="ECO:0000313" key="6">
    <source>
        <dbReference type="EMBL" id="MBO0344434.1"/>
    </source>
</evidence>
<name>A0A939ENW6_9HYPH</name>
<dbReference type="PANTHER" id="PTHR30419:SF2">
    <property type="entry name" value="LYSR FAMILY TRANSCRIPTIONAL REGULATOR"/>
    <property type="match status" value="1"/>
</dbReference>
<dbReference type="Gene3D" id="1.10.10.10">
    <property type="entry name" value="Winged helix-like DNA-binding domain superfamily/Winged helix DNA-binding domain"/>
    <property type="match status" value="1"/>
</dbReference>
<dbReference type="Pfam" id="PF00126">
    <property type="entry name" value="HTH_1"/>
    <property type="match status" value="1"/>
</dbReference>
<dbReference type="InterPro" id="IPR005119">
    <property type="entry name" value="LysR_subst-bd"/>
</dbReference>
<dbReference type="InterPro" id="IPR036390">
    <property type="entry name" value="WH_DNA-bd_sf"/>
</dbReference>
<dbReference type="RefSeq" id="WP_206938496.1">
    <property type="nucleotide sequence ID" value="NZ_JAFLNF010000002.1"/>
</dbReference>
<dbReference type="SUPFAM" id="SSF46785">
    <property type="entry name" value="Winged helix' DNA-binding domain"/>
    <property type="match status" value="1"/>
</dbReference>
<dbReference type="Pfam" id="PF03466">
    <property type="entry name" value="LysR_substrate"/>
    <property type="match status" value="1"/>
</dbReference>
<protein>
    <submittedName>
        <fullName evidence="6">LysR family transcriptional regulator</fullName>
    </submittedName>
</protein>
<dbReference type="GO" id="GO:0003700">
    <property type="term" value="F:DNA-binding transcription factor activity"/>
    <property type="evidence" value="ECO:0007669"/>
    <property type="project" value="InterPro"/>
</dbReference>
<dbReference type="AlphaFoldDB" id="A0A939ENW6"/>
<dbReference type="InterPro" id="IPR000847">
    <property type="entry name" value="LysR_HTH_N"/>
</dbReference>
<gene>
    <name evidence="6" type="ORF">J0X15_04290</name>
</gene>
<evidence type="ECO:0000256" key="1">
    <source>
        <dbReference type="ARBA" id="ARBA00009437"/>
    </source>
</evidence>
<proteinExistence type="inferred from homology"/>
<dbReference type="SUPFAM" id="SSF53850">
    <property type="entry name" value="Periplasmic binding protein-like II"/>
    <property type="match status" value="1"/>
</dbReference>
<dbReference type="PANTHER" id="PTHR30419">
    <property type="entry name" value="HTH-TYPE TRANSCRIPTIONAL REGULATOR YBHD"/>
    <property type="match status" value="1"/>
</dbReference>
<evidence type="ECO:0000259" key="5">
    <source>
        <dbReference type="PROSITE" id="PS50931"/>
    </source>
</evidence>
<comment type="caution">
    <text evidence="6">The sequence shown here is derived from an EMBL/GenBank/DDBJ whole genome shotgun (WGS) entry which is preliminary data.</text>
</comment>
<keyword evidence="4" id="KW-0804">Transcription</keyword>
<dbReference type="PROSITE" id="PS50931">
    <property type="entry name" value="HTH_LYSR"/>
    <property type="match status" value="1"/>
</dbReference>
<dbReference type="InterPro" id="IPR036388">
    <property type="entry name" value="WH-like_DNA-bd_sf"/>
</dbReference>
<dbReference type="InterPro" id="IPR050950">
    <property type="entry name" value="HTH-type_LysR_regulators"/>
</dbReference>
<sequence>MAGEKRTDRARSLYAPAMRYFAAVAEKGSIRAASRDLNVAASAVNRQILWLEESLDMQLFERVGRRLRLAQAGEILLAHVRRTYSDFDATMSELDALKGLRRGSVSIASVESVAESLLPRLVAGFRKQYPGIHVAVTVTNAREAAARVIAGEADVGFTFDPPRASTLTVAHHHDLCIGALMAPDHPLALRDTLSLAECLRYPLALPSSGLSLRTRLDAVMAQLPGSLRTYVEANSLRFMRQLARDGQVIGFQTRIGCEDDLERGYLVFRPLTDHPLQDDRLCIVTSSLRALALSPGMFFNHAVMMLKDHLPDDVAKTATRRTEISALD</sequence>
<keyword evidence="7" id="KW-1185">Reference proteome</keyword>
<evidence type="ECO:0000256" key="3">
    <source>
        <dbReference type="ARBA" id="ARBA00023125"/>
    </source>
</evidence>
<keyword evidence="2" id="KW-0805">Transcription regulation</keyword>
<accession>A0A939ENW6</accession>
<dbReference type="GO" id="GO:0003677">
    <property type="term" value="F:DNA binding"/>
    <property type="evidence" value="ECO:0007669"/>
    <property type="project" value="UniProtKB-KW"/>
</dbReference>
<comment type="similarity">
    <text evidence="1">Belongs to the LysR transcriptional regulatory family.</text>
</comment>
<dbReference type="Proteomes" id="UP000664779">
    <property type="component" value="Unassembled WGS sequence"/>
</dbReference>
<dbReference type="FunFam" id="1.10.10.10:FF:000001">
    <property type="entry name" value="LysR family transcriptional regulator"/>
    <property type="match status" value="1"/>
</dbReference>
<dbReference type="EMBL" id="JAFLNF010000002">
    <property type="protein sequence ID" value="MBO0344434.1"/>
    <property type="molecule type" value="Genomic_DNA"/>
</dbReference>
<evidence type="ECO:0000256" key="2">
    <source>
        <dbReference type="ARBA" id="ARBA00023015"/>
    </source>
</evidence>
<dbReference type="GO" id="GO:0005829">
    <property type="term" value="C:cytosol"/>
    <property type="evidence" value="ECO:0007669"/>
    <property type="project" value="TreeGrafter"/>
</dbReference>
<feature type="domain" description="HTH lysR-type" evidence="5">
    <location>
        <begin position="18"/>
        <end position="70"/>
    </location>
</feature>
<evidence type="ECO:0000256" key="4">
    <source>
        <dbReference type="ARBA" id="ARBA00023163"/>
    </source>
</evidence>
<keyword evidence="3" id="KW-0238">DNA-binding</keyword>
<organism evidence="6 7">
    <name type="scientific">Roseibium limicola</name>
    <dbReference type="NCBI Taxonomy" id="2816037"/>
    <lineage>
        <taxon>Bacteria</taxon>
        <taxon>Pseudomonadati</taxon>
        <taxon>Pseudomonadota</taxon>
        <taxon>Alphaproteobacteria</taxon>
        <taxon>Hyphomicrobiales</taxon>
        <taxon>Stappiaceae</taxon>
        <taxon>Roseibium</taxon>
    </lineage>
</organism>
<reference evidence="6" key="1">
    <citation type="submission" date="2021-03" db="EMBL/GenBank/DDBJ databases">
        <title>Roseibium sp. CAU 1637 isolated from Incheon.</title>
        <authorList>
            <person name="Kim W."/>
        </authorList>
    </citation>
    <scope>NUCLEOTIDE SEQUENCE</scope>
    <source>
        <strain evidence="6">CAU 1637</strain>
    </source>
</reference>
<evidence type="ECO:0000313" key="7">
    <source>
        <dbReference type="Proteomes" id="UP000664779"/>
    </source>
</evidence>
<dbReference type="Gene3D" id="3.40.190.10">
    <property type="entry name" value="Periplasmic binding protein-like II"/>
    <property type="match status" value="2"/>
</dbReference>